<keyword evidence="3" id="KW-1185">Reference proteome</keyword>
<organism evidence="2 3">
    <name type="scientific">Metschnikowia aff. pulcherrima</name>
    <dbReference type="NCBI Taxonomy" id="2163413"/>
    <lineage>
        <taxon>Eukaryota</taxon>
        <taxon>Fungi</taxon>
        <taxon>Dikarya</taxon>
        <taxon>Ascomycota</taxon>
        <taxon>Saccharomycotina</taxon>
        <taxon>Pichiomycetes</taxon>
        <taxon>Metschnikowiaceae</taxon>
        <taxon>Metschnikowia</taxon>
    </lineage>
</organism>
<feature type="region of interest" description="Disordered" evidence="1">
    <location>
        <begin position="280"/>
        <end position="303"/>
    </location>
</feature>
<evidence type="ECO:0000256" key="1">
    <source>
        <dbReference type="SAM" id="MobiDB-lite"/>
    </source>
</evidence>
<dbReference type="AlphaFoldDB" id="A0A4P6XTB1"/>
<evidence type="ECO:0000313" key="3">
    <source>
        <dbReference type="Proteomes" id="UP000292447"/>
    </source>
</evidence>
<dbReference type="Proteomes" id="UP000292447">
    <property type="component" value="Chromosome VI"/>
</dbReference>
<protein>
    <submittedName>
        <fullName evidence="2">Uncharacterized protein</fullName>
    </submittedName>
</protein>
<accession>A0A4P6XTB1</accession>
<gene>
    <name evidence="2" type="ORF">METSCH_F04250</name>
</gene>
<sequence>MRFFFREFDFDTYQLKNHNRIHLGLLPGIKNPYALKKMTKQDATREVMKIRSFFGTLTEVESQIWGVKRGVGTSDNDSQRSKRRKLSDMGVITDEPQSVEEADRVPRDENQITDNSLLGAMMQNDATMSVAHSGTQDAEIVDPPPVSLQETSGPLSGDIEKERDADASLTTLVRDVQSDPEERVLDLETELAIRGGFERDKPDKRMTRRERIVQLKRMRKERKTLVLLSGGKNDISVRDPLPVTPIAVVNTLTGTEELFMKTTKTPENYLAERKTRLDDISNAVNETEPEQLRTSFARQRPEL</sequence>
<name>A0A4P6XTB1_9ASCO</name>
<proteinExistence type="predicted"/>
<feature type="region of interest" description="Disordered" evidence="1">
    <location>
        <begin position="69"/>
        <end position="91"/>
    </location>
</feature>
<reference evidence="3" key="1">
    <citation type="submission" date="2019-03" db="EMBL/GenBank/DDBJ databases">
        <title>Snf2 controls pulcherriminic acid biosynthesis and connects pigmentation and antifungal activity of the yeast Metschnikowia pulcherrima.</title>
        <authorList>
            <person name="Gore-Lloyd D."/>
            <person name="Sumann I."/>
            <person name="Brachmann A.O."/>
            <person name="Schneeberger K."/>
            <person name="Ortiz-Merino R.A."/>
            <person name="Moreno-Beltran M."/>
            <person name="Schlaefli M."/>
            <person name="Kirner P."/>
            <person name="Santos Kron A."/>
            <person name="Wolfe K.H."/>
            <person name="Piel J."/>
            <person name="Ahrens C.H."/>
            <person name="Henk D."/>
            <person name="Freimoser F.M."/>
        </authorList>
    </citation>
    <scope>NUCLEOTIDE SEQUENCE [LARGE SCALE GENOMIC DNA]</scope>
    <source>
        <strain evidence="3">APC 1.2</strain>
    </source>
</reference>
<evidence type="ECO:0000313" key="2">
    <source>
        <dbReference type="EMBL" id="QBM90837.1"/>
    </source>
</evidence>
<dbReference type="EMBL" id="CP034461">
    <property type="protein sequence ID" value="QBM90837.1"/>
    <property type="molecule type" value="Genomic_DNA"/>
</dbReference>